<proteinExistence type="predicted"/>
<dbReference type="Ensembl" id="ENSPSTT00000021301.1">
    <property type="protein sequence ID" value="ENSPSTP00000020310.1"/>
    <property type="gene ID" value="ENSPSTG00000014733.1"/>
</dbReference>
<name>A0A8C9FU35_PAVCR</name>
<keyword evidence="2" id="KW-1185">Reference proteome</keyword>
<evidence type="ECO:0008006" key="3">
    <source>
        <dbReference type="Google" id="ProtNLM"/>
    </source>
</evidence>
<evidence type="ECO:0000313" key="2">
    <source>
        <dbReference type="Proteomes" id="UP000694428"/>
    </source>
</evidence>
<reference evidence="1" key="2">
    <citation type="submission" date="2025-09" db="UniProtKB">
        <authorList>
            <consortium name="Ensembl"/>
        </authorList>
    </citation>
    <scope>IDENTIFICATION</scope>
</reference>
<dbReference type="Proteomes" id="UP000694428">
    <property type="component" value="Unplaced"/>
</dbReference>
<sequence>MGKVQLFEIRLGESRVIYSPGEPLAGTVTVRLSGSLQYRGERGACPGMGTGLPGRRRCAAGAERGRGSGLAAAPQPWGRAGPEHPALGCVGGGLGPAHSVPPGWAVGPGAALLRRSRQRLHVLCWGNANWFSAFLEVVLFASASMTNYSGAKEDQRA</sequence>
<dbReference type="AlphaFoldDB" id="A0A8C9FU35"/>
<protein>
    <recommendedName>
        <fullName evidence="3">Arrestin-like N-terminal domain-containing protein</fullName>
    </recommendedName>
</protein>
<evidence type="ECO:0000313" key="1">
    <source>
        <dbReference type="Ensembl" id="ENSPSTP00000020310.1"/>
    </source>
</evidence>
<accession>A0A8C9FU35</accession>
<organism evidence="1 2">
    <name type="scientific">Pavo cristatus</name>
    <name type="common">Indian peafowl</name>
    <name type="synonym">Blue peafowl</name>
    <dbReference type="NCBI Taxonomy" id="9049"/>
    <lineage>
        <taxon>Eukaryota</taxon>
        <taxon>Metazoa</taxon>
        <taxon>Chordata</taxon>
        <taxon>Craniata</taxon>
        <taxon>Vertebrata</taxon>
        <taxon>Euteleostomi</taxon>
        <taxon>Archelosauria</taxon>
        <taxon>Archosauria</taxon>
        <taxon>Dinosauria</taxon>
        <taxon>Saurischia</taxon>
        <taxon>Theropoda</taxon>
        <taxon>Coelurosauria</taxon>
        <taxon>Aves</taxon>
        <taxon>Neognathae</taxon>
        <taxon>Galloanserae</taxon>
        <taxon>Galliformes</taxon>
        <taxon>Phasianidae</taxon>
        <taxon>Phasianinae</taxon>
        <taxon>Pavo</taxon>
    </lineage>
</organism>
<reference evidence="1" key="1">
    <citation type="submission" date="2025-08" db="UniProtKB">
        <authorList>
            <consortium name="Ensembl"/>
        </authorList>
    </citation>
    <scope>IDENTIFICATION</scope>
</reference>